<reference evidence="1" key="1">
    <citation type="submission" date="2017-02" db="EMBL/GenBank/DDBJ databases">
        <title>Draft Genome Sequence of the Salt Water Bacterium Oceanospirillum linum ATCC 11336.</title>
        <authorList>
            <person name="Trachtenberg A.M."/>
            <person name="Carney J.G."/>
            <person name="Linnane J.D."/>
            <person name="Rheaume B.A."/>
            <person name="Pitts N.L."/>
            <person name="Mykles D.L."/>
            <person name="Maclea K.S."/>
        </authorList>
    </citation>
    <scope>NUCLEOTIDE SEQUENCE [LARGE SCALE GENOMIC DNA]</scope>
    <source>
        <strain evidence="1">ATCC 11336</strain>
    </source>
</reference>
<dbReference type="Proteomes" id="UP000190064">
    <property type="component" value="Unassembled WGS sequence"/>
</dbReference>
<sequence>MSRYQSKTSPELRATLERWQQDRNPEDAEWLSDQMPYLLEDVARVQAGFLALQDKVRKLESEMQTYRQTRILAEFDDMNKH</sequence>
<evidence type="ECO:0000313" key="1">
    <source>
        <dbReference type="EMBL" id="OOV86787.1"/>
    </source>
</evidence>
<proteinExistence type="predicted"/>
<protein>
    <submittedName>
        <fullName evidence="1">Uncharacterized protein</fullName>
    </submittedName>
</protein>
<name>A0A1T1HAN5_OCELI</name>
<keyword evidence="2" id="KW-1185">Reference proteome</keyword>
<evidence type="ECO:0000313" key="2">
    <source>
        <dbReference type="Proteomes" id="UP000190064"/>
    </source>
</evidence>
<organism evidence="1 2">
    <name type="scientific">Oceanospirillum linum</name>
    <dbReference type="NCBI Taxonomy" id="966"/>
    <lineage>
        <taxon>Bacteria</taxon>
        <taxon>Pseudomonadati</taxon>
        <taxon>Pseudomonadota</taxon>
        <taxon>Gammaproteobacteria</taxon>
        <taxon>Oceanospirillales</taxon>
        <taxon>Oceanospirillaceae</taxon>
        <taxon>Oceanospirillum</taxon>
    </lineage>
</organism>
<comment type="caution">
    <text evidence="1">The sequence shown here is derived from an EMBL/GenBank/DDBJ whole genome shotgun (WGS) entry which is preliminary data.</text>
</comment>
<gene>
    <name evidence="1" type="ORF">BTA35_0210795</name>
</gene>
<dbReference type="EMBL" id="MTSD02000004">
    <property type="protein sequence ID" value="OOV86787.1"/>
    <property type="molecule type" value="Genomic_DNA"/>
</dbReference>
<dbReference type="AlphaFoldDB" id="A0A1T1HAN5"/>
<dbReference type="RefSeq" id="WP_078319835.1">
    <property type="nucleotide sequence ID" value="NZ_FXTS01000005.1"/>
</dbReference>
<accession>A0A1T1HAN5</accession>